<organism evidence="2 3">
    <name type="scientific">Candidatus Doudnabacteria bacterium CG10_big_fil_rev_8_21_14_0_10_41_10</name>
    <dbReference type="NCBI Taxonomy" id="1974551"/>
    <lineage>
        <taxon>Bacteria</taxon>
        <taxon>Candidatus Doudnaibacteriota</taxon>
    </lineage>
</organism>
<dbReference type="AlphaFoldDB" id="A0A2H0VD85"/>
<feature type="transmembrane region" description="Helical" evidence="1">
    <location>
        <begin position="204"/>
        <end position="224"/>
    </location>
</feature>
<keyword evidence="1" id="KW-1133">Transmembrane helix</keyword>
<feature type="transmembrane region" description="Helical" evidence="1">
    <location>
        <begin position="339"/>
        <end position="357"/>
    </location>
</feature>
<gene>
    <name evidence="2" type="ORF">COT91_03200</name>
</gene>
<keyword evidence="1" id="KW-0812">Transmembrane</keyword>
<feature type="transmembrane region" description="Helical" evidence="1">
    <location>
        <begin position="301"/>
        <end position="319"/>
    </location>
</feature>
<feature type="transmembrane region" description="Helical" evidence="1">
    <location>
        <begin position="73"/>
        <end position="96"/>
    </location>
</feature>
<keyword evidence="1" id="KW-0472">Membrane</keyword>
<feature type="transmembrane region" description="Helical" evidence="1">
    <location>
        <begin position="369"/>
        <end position="389"/>
    </location>
</feature>
<dbReference type="InterPro" id="IPR021280">
    <property type="entry name" value="TMEM260-like"/>
</dbReference>
<feature type="transmembrane region" description="Helical" evidence="1">
    <location>
        <begin position="276"/>
        <end position="294"/>
    </location>
</feature>
<dbReference type="PANTHER" id="PTHR16214">
    <property type="entry name" value="TRANSMEMBRANE PROTEIN 260"/>
    <property type="match status" value="1"/>
</dbReference>
<sequence length="610" mass="69150">MTNLKAISARLPLIFLFIISFTIYVFTSPRTIFLGDNAEFITAGATLGIPHPPGFPVYVMFAKLFSFLPIDGVVLRINLLSALSASLTLVFLYMIMTRLIRSCFPEIPDLFSRWIAGAGLFILAFSKIFWEQAITAEAYSLNVLFLSVVLFLFIKFLESNRKKWIYLFAFIFGLGLGVHTMMVLFLPVFFLTIIIRSDLRKLKVLTLIFVFLILGFSVFLYLPLRSAMDPVLDWGNTGAGLENFVNHITRSSYDDFGVGPSISDKGLYLVSAFQNIFDQFSVLLLFGFFGAGLLLKRNQNLFFLLFGILLLNILGIVLLRDVKFSFSGEFFYSTYYTPAYAMTAIFTILGIAELPRYILKPVKAGSRTVAWLIIVLMVLPSGLFLFSNFQKNNLLDFKFVENYSAQMLERLDPNAVMILSTEGQETDSMIFSLLYQQSVKKLRQDVTIISPANVFPSAYDYKDRLLKIYGEENISDQRNGLLDFVLTDSEFENDSIYTSFIIPDSYENKGEKSVSNGFLYKVTSSSNLSDLPASAPFAISENDEKILLDSYPGRDFLAYYYLAQAALLVRNKNFEESQQFYIKAINTDNDVGGVDIVSFQRLRGEYLNRL</sequence>
<evidence type="ECO:0000313" key="2">
    <source>
        <dbReference type="EMBL" id="PIR97084.1"/>
    </source>
</evidence>
<name>A0A2H0VD85_9BACT</name>
<evidence type="ECO:0000313" key="3">
    <source>
        <dbReference type="Proteomes" id="UP000230557"/>
    </source>
</evidence>
<reference evidence="3" key="1">
    <citation type="submission" date="2017-09" db="EMBL/GenBank/DDBJ databases">
        <title>Depth-based differentiation of microbial function through sediment-hosted aquifers and enrichment of novel symbionts in the deep terrestrial subsurface.</title>
        <authorList>
            <person name="Probst A.J."/>
            <person name="Ladd B."/>
            <person name="Jarett J.K."/>
            <person name="Geller-Mcgrath D.E."/>
            <person name="Sieber C.M.K."/>
            <person name="Emerson J.B."/>
            <person name="Anantharaman K."/>
            <person name="Thomas B.C."/>
            <person name="Malmstrom R."/>
            <person name="Stieglmeier M."/>
            <person name="Klingl A."/>
            <person name="Woyke T."/>
            <person name="Ryan C.M."/>
            <person name="Banfield J.F."/>
        </authorList>
    </citation>
    <scope>NUCLEOTIDE SEQUENCE [LARGE SCALE GENOMIC DNA]</scope>
</reference>
<dbReference type="Proteomes" id="UP000230557">
    <property type="component" value="Unassembled WGS sequence"/>
</dbReference>
<dbReference type="EMBL" id="PFAJ01000044">
    <property type="protein sequence ID" value="PIR97084.1"/>
    <property type="molecule type" value="Genomic_DNA"/>
</dbReference>
<evidence type="ECO:0000256" key="1">
    <source>
        <dbReference type="SAM" id="Phobius"/>
    </source>
</evidence>
<evidence type="ECO:0008006" key="4">
    <source>
        <dbReference type="Google" id="ProtNLM"/>
    </source>
</evidence>
<protein>
    <recommendedName>
        <fullName evidence="4">DUF2723 domain-containing protein</fullName>
    </recommendedName>
</protein>
<proteinExistence type="predicted"/>
<feature type="transmembrane region" description="Helical" evidence="1">
    <location>
        <begin position="7"/>
        <end position="26"/>
    </location>
</feature>
<dbReference type="Pfam" id="PF11028">
    <property type="entry name" value="TMEM260-like"/>
    <property type="match status" value="1"/>
</dbReference>
<dbReference type="PANTHER" id="PTHR16214:SF3">
    <property type="entry name" value="TRANSMEMBRANE PROTEIN 260"/>
    <property type="match status" value="1"/>
</dbReference>
<comment type="caution">
    <text evidence="2">The sequence shown here is derived from an EMBL/GenBank/DDBJ whole genome shotgun (WGS) entry which is preliminary data.</text>
</comment>
<feature type="transmembrane region" description="Helical" evidence="1">
    <location>
        <begin position="38"/>
        <end position="61"/>
    </location>
</feature>
<dbReference type="InterPro" id="IPR052724">
    <property type="entry name" value="GT117_domain-containing"/>
</dbReference>
<feature type="transmembrane region" description="Helical" evidence="1">
    <location>
        <begin position="111"/>
        <end position="130"/>
    </location>
</feature>
<accession>A0A2H0VD85</accession>
<feature type="transmembrane region" description="Helical" evidence="1">
    <location>
        <begin position="139"/>
        <end position="158"/>
    </location>
</feature>
<feature type="transmembrane region" description="Helical" evidence="1">
    <location>
        <begin position="164"/>
        <end position="192"/>
    </location>
</feature>